<accession>A0AAE0A5C9</accession>
<protein>
    <recommendedName>
        <fullName evidence="1">FAR1 domain-containing protein</fullName>
    </recommendedName>
</protein>
<feature type="domain" description="FAR1" evidence="1">
    <location>
        <begin position="86"/>
        <end position="176"/>
    </location>
</feature>
<organism evidence="2 3">
    <name type="scientific">Dipteronia sinensis</name>
    <dbReference type="NCBI Taxonomy" id="43782"/>
    <lineage>
        <taxon>Eukaryota</taxon>
        <taxon>Viridiplantae</taxon>
        <taxon>Streptophyta</taxon>
        <taxon>Embryophyta</taxon>
        <taxon>Tracheophyta</taxon>
        <taxon>Spermatophyta</taxon>
        <taxon>Magnoliopsida</taxon>
        <taxon>eudicotyledons</taxon>
        <taxon>Gunneridae</taxon>
        <taxon>Pentapetalae</taxon>
        <taxon>rosids</taxon>
        <taxon>malvids</taxon>
        <taxon>Sapindales</taxon>
        <taxon>Sapindaceae</taxon>
        <taxon>Hippocastanoideae</taxon>
        <taxon>Acereae</taxon>
        <taxon>Dipteronia</taxon>
    </lineage>
</organism>
<reference evidence="2" key="1">
    <citation type="journal article" date="2023" name="Plant J.">
        <title>Genome sequences and population genomics provide insights into the demographic history, inbreeding, and mutation load of two 'living fossil' tree species of Dipteronia.</title>
        <authorList>
            <person name="Feng Y."/>
            <person name="Comes H.P."/>
            <person name="Chen J."/>
            <person name="Zhu S."/>
            <person name="Lu R."/>
            <person name="Zhang X."/>
            <person name="Li P."/>
            <person name="Qiu J."/>
            <person name="Olsen K.M."/>
            <person name="Qiu Y."/>
        </authorList>
    </citation>
    <scope>NUCLEOTIDE SEQUENCE</scope>
    <source>
        <strain evidence="2">NBL</strain>
    </source>
</reference>
<dbReference type="Pfam" id="PF03101">
    <property type="entry name" value="FAR1"/>
    <property type="match status" value="1"/>
</dbReference>
<gene>
    <name evidence="2" type="ORF">Dsin_018466</name>
</gene>
<dbReference type="Proteomes" id="UP001281410">
    <property type="component" value="Unassembled WGS sequence"/>
</dbReference>
<name>A0AAE0A5C9_9ROSI</name>
<proteinExistence type="predicted"/>
<evidence type="ECO:0000313" key="3">
    <source>
        <dbReference type="Proteomes" id="UP001281410"/>
    </source>
</evidence>
<dbReference type="PANTHER" id="PTHR46328:SF43">
    <property type="entry name" value="FAR1 DOMAIN-CONTAINING PROTEIN"/>
    <property type="match status" value="1"/>
</dbReference>
<comment type="caution">
    <text evidence="2">The sequence shown here is derived from an EMBL/GenBank/DDBJ whole genome shotgun (WGS) entry which is preliminary data.</text>
</comment>
<dbReference type="AlphaFoldDB" id="A0AAE0A5C9"/>
<evidence type="ECO:0000313" key="2">
    <source>
        <dbReference type="EMBL" id="KAK3204420.1"/>
    </source>
</evidence>
<evidence type="ECO:0000259" key="1">
    <source>
        <dbReference type="Pfam" id="PF03101"/>
    </source>
</evidence>
<dbReference type="InterPro" id="IPR004330">
    <property type="entry name" value="FAR1_DNA_bnd_dom"/>
</dbReference>
<sequence length="262" mass="30452">MSTILHKCRSIMESVLEFDSDESDLDLQDVTYEQHGKTENDFPKDLKFYIGEDNKIAEQSDDLSIDGEASEPCIGMEFNSKDEAREFYTAYGRRTGFTIRVHHNRRSRVNNQVIGQDFVCSKEGFRAKKYVSRKDRVLPPPPITREGCQAMIRLALRDGVKWVVTKFVKEHTHILMSPSKVPWRGSGKHLVSEDEKDKRIRELSLELYNERQKCKRLSVAYEEQLNTILKELEKHTEHTSKKVADVVQSIRDIEEEQSDESQ</sequence>
<dbReference type="PANTHER" id="PTHR46328">
    <property type="entry name" value="FAR-RED IMPAIRED RESPONSIVE (FAR1) FAMILY PROTEIN-RELATED"/>
    <property type="match status" value="1"/>
</dbReference>
<dbReference type="EMBL" id="JANJYJ010000006">
    <property type="protein sequence ID" value="KAK3204420.1"/>
    <property type="molecule type" value="Genomic_DNA"/>
</dbReference>
<keyword evidence="3" id="KW-1185">Reference proteome</keyword>